<feature type="domain" description="ACT" evidence="20">
    <location>
        <begin position="351"/>
        <end position="423"/>
    </location>
</feature>
<gene>
    <name evidence="21" type="ORF">SAMN05216243_1898</name>
</gene>
<comment type="pathway">
    <text evidence="3 18">Amino-acid biosynthesis; L-methionine biosynthesis via de novo pathway; L-homoserine from L-aspartate: step 3/3.</text>
</comment>
<dbReference type="EMBL" id="FNFL01000002">
    <property type="protein sequence ID" value="SDK07781.1"/>
    <property type="molecule type" value="Genomic_DNA"/>
</dbReference>
<dbReference type="FunFam" id="3.40.50.720:FF:000062">
    <property type="entry name" value="Homoserine dehydrogenase"/>
    <property type="match status" value="1"/>
</dbReference>
<dbReference type="InterPro" id="IPR036291">
    <property type="entry name" value="NAD(P)-bd_dom_sf"/>
</dbReference>
<dbReference type="GO" id="GO:0004412">
    <property type="term" value="F:homoserine dehydrogenase activity"/>
    <property type="evidence" value="ECO:0007669"/>
    <property type="project" value="UniProtKB-EC"/>
</dbReference>
<sequence length="431" mass="47217">MKDKVTIGLCGLGTVGTGVIRILQNHQEEIKHKLGCEIEVKKILVHTLNKSREIDFAPELLTTEAEELVGDKDIDIIIEVMGGIEGTYPLLEKALKNKKHIITANKDLMAVHGQKLLQLAKANHCDIFYEASVAGGIPILRSLTDGLASDRIQKMMGIVNGTTNYILTKMTDDQLAYETVLKEAQDLGYAEADPTADVGGLDAARKMALLANLAFKMNINLNDVEVTGITSISQEDIVFAARLGYTIKLIGVASVFDGKVEVSVEPTLLPEDHPLALVKNEYNAVYIYGEAVGETMFYGPGAGSMPTATSVVSDLMEAVKNIRLGINGNSYVTPQFETRLKENAEKYTRYFVRLEADDEAGTFQALTNVFTSENVSFAKILQLPGSGKNTAEIVMVTHKISKQQLLNSLERLDDLAVVKRLISYYRVDGEE</sequence>
<dbReference type="FunFam" id="3.30.360.10:FF:000005">
    <property type="entry name" value="Homoserine dehydrogenase"/>
    <property type="match status" value="1"/>
</dbReference>
<evidence type="ECO:0000259" key="20">
    <source>
        <dbReference type="PROSITE" id="PS51671"/>
    </source>
</evidence>
<dbReference type="PANTHER" id="PTHR43331:SF1">
    <property type="entry name" value="HOMOSERINE DEHYDROGENASE"/>
    <property type="match status" value="1"/>
</dbReference>
<dbReference type="EC" id="1.1.1.3" evidence="5 18"/>
<reference evidence="21 22" key="1">
    <citation type="submission" date="2016-10" db="EMBL/GenBank/DDBJ databases">
        <authorList>
            <person name="de Groot N.N."/>
        </authorList>
    </citation>
    <scope>NUCLEOTIDE SEQUENCE [LARGE SCALE GENOMIC DNA]</scope>
    <source>
        <strain evidence="21 22">CGMCC 1.6502</strain>
    </source>
</reference>
<keyword evidence="10 17" id="KW-0521">NADP</keyword>
<evidence type="ECO:0000256" key="2">
    <source>
        <dbReference type="ARBA" id="ARBA00005056"/>
    </source>
</evidence>
<comment type="catalytic activity">
    <reaction evidence="15">
        <text>L-homoserine + NADP(+) = L-aspartate 4-semialdehyde + NADPH + H(+)</text>
        <dbReference type="Rhea" id="RHEA:15761"/>
        <dbReference type="ChEBI" id="CHEBI:15378"/>
        <dbReference type="ChEBI" id="CHEBI:57476"/>
        <dbReference type="ChEBI" id="CHEBI:57783"/>
        <dbReference type="ChEBI" id="CHEBI:58349"/>
        <dbReference type="ChEBI" id="CHEBI:537519"/>
        <dbReference type="EC" id="1.1.1.3"/>
    </reaction>
    <physiologicalReaction direction="right-to-left" evidence="15">
        <dbReference type="Rhea" id="RHEA:15763"/>
    </physiologicalReaction>
</comment>
<dbReference type="STRING" id="407036.SAMN05216243_1898"/>
<keyword evidence="14 18" id="KW-0486">Methionine biosynthesis</keyword>
<keyword evidence="11 18" id="KW-0560">Oxidoreductase</keyword>
<dbReference type="InterPro" id="IPR019811">
    <property type="entry name" value="HDH_CS"/>
</dbReference>
<dbReference type="SUPFAM" id="SSF55347">
    <property type="entry name" value="Glyceraldehyde-3-phosphate dehydrogenase-like, C-terminal domain"/>
    <property type="match status" value="1"/>
</dbReference>
<keyword evidence="7 18" id="KW-0028">Amino-acid biosynthesis</keyword>
<dbReference type="SUPFAM" id="SSF51735">
    <property type="entry name" value="NAD(P)-binding Rossmann-fold domains"/>
    <property type="match status" value="1"/>
</dbReference>
<evidence type="ECO:0000256" key="19">
    <source>
        <dbReference type="RuleBase" id="RU004171"/>
    </source>
</evidence>
<dbReference type="Pfam" id="PF00742">
    <property type="entry name" value="Homoserine_dh"/>
    <property type="match status" value="1"/>
</dbReference>
<keyword evidence="13" id="KW-0915">Sodium</keyword>
<feature type="binding site" evidence="17">
    <location>
        <begin position="10"/>
        <end position="17"/>
    </location>
    <ligand>
        <name>NADP(+)</name>
        <dbReference type="ChEBI" id="CHEBI:58349"/>
    </ligand>
</feature>
<evidence type="ECO:0000256" key="5">
    <source>
        <dbReference type="ARBA" id="ARBA00013213"/>
    </source>
</evidence>
<dbReference type="GO" id="GO:0009088">
    <property type="term" value="P:threonine biosynthetic process"/>
    <property type="evidence" value="ECO:0007669"/>
    <property type="project" value="UniProtKB-UniPathway"/>
</dbReference>
<evidence type="ECO:0000256" key="17">
    <source>
        <dbReference type="PIRSR" id="PIRSR000098-2"/>
    </source>
</evidence>
<dbReference type="InterPro" id="IPR002912">
    <property type="entry name" value="ACT_dom"/>
</dbReference>
<dbReference type="PIRSF" id="PIRSF000098">
    <property type="entry name" value="Homoser_dehydrog"/>
    <property type="match status" value="1"/>
</dbReference>
<dbReference type="GO" id="GO:0050661">
    <property type="term" value="F:NADP binding"/>
    <property type="evidence" value="ECO:0007669"/>
    <property type="project" value="InterPro"/>
</dbReference>
<feature type="binding site" evidence="17">
    <location>
        <position position="191"/>
    </location>
    <ligand>
        <name>L-homoserine</name>
        <dbReference type="ChEBI" id="CHEBI:57476"/>
    </ligand>
</feature>
<dbReference type="PROSITE" id="PS51671">
    <property type="entry name" value="ACT"/>
    <property type="match status" value="1"/>
</dbReference>
<dbReference type="Pfam" id="PF03447">
    <property type="entry name" value="NAD_binding_3"/>
    <property type="match status" value="1"/>
</dbReference>
<evidence type="ECO:0000256" key="9">
    <source>
        <dbReference type="ARBA" id="ARBA00022723"/>
    </source>
</evidence>
<organism evidence="21 22">
    <name type="scientific">Sediminibacillus albus</name>
    <dbReference type="NCBI Taxonomy" id="407036"/>
    <lineage>
        <taxon>Bacteria</taxon>
        <taxon>Bacillati</taxon>
        <taxon>Bacillota</taxon>
        <taxon>Bacilli</taxon>
        <taxon>Bacillales</taxon>
        <taxon>Bacillaceae</taxon>
        <taxon>Sediminibacillus</taxon>
    </lineage>
</organism>
<dbReference type="InterPro" id="IPR016204">
    <property type="entry name" value="HDH"/>
</dbReference>
<evidence type="ECO:0000256" key="7">
    <source>
        <dbReference type="ARBA" id="ARBA00022605"/>
    </source>
</evidence>
<dbReference type="GO" id="GO:0046872">
    <property type="term" value="F:metal ion binding"/>
    <property type="evidence" value="ECO:0007669"/>
    <property type="project" value="UniProtKB-KW"/>
</dbReference>
<evidence type="ECO:0000256" key="15">
    <source>
        <dbReference type="ARBA" id="ARBA00048841"/>
    </source>
</evidence>
<evidence type="ECO:0000256" key="3">
    <source>
        <dbReference type="ARBA" id="ARBA00005062"/>
    </source>
</evidence>
<dbReference type="Gene3D" id="3.30.70.260">
    <property type="match status" value="1"/>
</dbReference>
<feature type="active site" description="Proton donor" evidence="16">
    <location>
        <position position="206"/>
    </location>
</feature>
<evidence type="ECO:0000256" key="1">
    <source>
        <dbReference type="ARBA" id="ARBA00001920"/>
    </source>
</evidence>
<comment type="similarity">
    <text evidence="4 19">Belongs to the homoserine dehydrogenase family.</text>
</comment>
<dbReference type="PANTHER" id="PTHR43331">
    <property type="entry name" value="HOMOSERINE DEHYDROGENASE"/>
    <property type="match status" value="1"/>
</dbReference>
<dbReference type="InterPro" id="IPR005106">
    <property type="entry name" value="Asp/hSer_DH_NAD-bd"/>
</dbReference>
<evidence type="ECO:0000256" key="11">
    <source>
        <dbReference type="ARBA" id="ARBA00023002"/>
    </source>
</evidence>
<dbReference type="SUPFAM" id="SSF55021">
    <property type="entry name" value="ACT-like"/>
    <property type="match status" value="1"/>
</dbReference>
<evidence type="ECO:0000256" key="13">
    <source>
        <dbReference type="ARBA" id="ARBA00023053"/>
    </source>
</evidence>
<evidence type="ECO:0000256" key="16">
    <source>
        <dbReference type="PIRSR" id="PIRSR000098-1"/>
    </source>
</evidence>
<evidence type="ECO:0000256" key="12">
    <source>
        <dbReference type="ARBA" id="ARBA00023027"/>
    </source>
</evidence>
<evidence type="ECO:0000313" key="21">
    <source>
        <dbReference type="EMBL" id="SDK07781.1"/>
    </source>
</evidence>
<dbReference type="AlphaFoldDB" id="A0A1G8YYD1"/>
<dbReference type="InterPro" id="IPR045865">
    <property type="entry name" value="ACT-like_dom_sf"/>
</dbReference>
<evidence type="ECO:0000256" key="14">
    <source>
        <dbReference type="ARBA" id="ARBA00023167"/>
    </source>
</evidence>
<keyword evidence="9" id="KW-0479">Metal-binding</keyword>
<feature type="binding site" evidence="17">
    <location>
        <position position="106"/>
    </location>
    <ligand>
        <name>NADPH</name>
        <dbReference type="ChEBI" id="CHEBI:57783"/>
    </ligand>
</feature>
<protein>
    <recommendedName>
        <fullName evidence="6 18">Homoserine dehydrogenase</fullName>
        <ecNumber evidence="5 18">1.1.1.3</ecNumber>
    </recommendedName>
</protein>
<evidence type="ECO:0000256" key="4">
    <source>
        <dbReference type="ARBA" id="ARBA00006753"/>
    </source>
</evidence>
<evidence type="ECO:0000313" key="22">
    <source>
        <dbReference type="Proteomes" id="UP000198694"/>
    </source>
</evidence>
<dbReference type="OrthoDB" id="9808167at2"/>
<keyword evidence="8 18" id="KW-0791">Threonine biosynthesis</keyword>
<evidence type="ECO:0000256" key="18">
    <source>
        <dbReference type="RuleBase" id="RU000579"/>
    </source>
</evidence>
<accession>A0A1G8YYD1</accession>
<keyword evidence="12" id="KW-0520">NAD</keyword>
<dbReference type="UniPathway" id="UPA00050">
    <property type="reaction ID" value="UER00063"/>
</dbReference>
<evidence type="ECO:0000256" key="10">
    <source>
        <dbReference type="ARBA" id="ARBA00022857"/>
    </source>
</evidence>
<dbReference type="UniPathway" id="UPA00051">
    <property type="reaction ID" value="UER00465"/>
</dbReference>
<name>A0A1G8YYD1_9BACI</name>
<evidence type="ECO:0000256" key="6">
    <source>
        <dbReference type="ARBA" id="ARBA00013376"/>
    </source>
</evidence>
<dbReference type="Proteomes" id="UP000198694">
    <property type="component" value="Unassembled WGS sequence"/>
</dbReference>
<comment type="pathway">
    <text evidence="2 18">Amino-acid biosynthesis; L-threonine biosynthesis; L-threonine from L-aspartate: step 3/5.</text>
</comment>
<evidence type="ECO:0000256" key="8">
    <source>
        <dbReference type="ARBA" id="ARBA00022697"/>
    </source>
</evidence>
<dbReference type="Gene3D" id="3.40.50.720">
    <property type="entry name" value="NAD(P)-binding Rossmann-like Domain"/>
    <property type="match status" value="1"/>
</dbReference>
<dbReference type="NCBIfam" id="NF004976">
    <property type="entry name" value="PRK06349.1"/>
    <property type="match status" value="1"/>
</dbReference>
<dbReference type="CDD" id="cd04881">
    <property type="entry name" value="ACT_HSDH-Hom"/>
    <property type="match status" value="1"/>
</dbReference>
<dbReference type="Gene3D" id="3.30.360.10">
    <property type="entry name" value="Dihydrodipicolinate Reductase, domain 2"/>
    <property type="match status" value="1"/>
</dbReference>
<comment type="cofactor">
    <cofactor evidence="1">
        <name>a metal cation</name>
        <dbReference type="ChEBI" id="CHEBI:25213"/>
    </cofactor>
</comment>
<keyword evidence="22" id="KW-1185">Reference proteome</keyword>
<dbReference type="PROSITE" id="PS01042">
    <property type="entry name" value="HOMOSER_DHGENASE"/>
    <property type="match status" value="1"/>
</dbReference>
<dbReference type="GO" id="GO:0009086">
    <property type="term" value="P:methionine biosynthetic process"/>
    <property type="evidence" value="ECO:0007669"/>
    <property type="project" value="UniProtKB-KW"/>
</dbReference>
<proteinExistence type="inferred from homology"/>
<dbReference type="InterPro" id="IPR001342">
    <property type="entry name" value="HDH_cat"/>
</dbReference>
<dbReference type="RefSeq" id="WP_093213366.1">
    <property type="nucleotide sequence ID" value="NZ_FNFL01000002.1"/>
</dbReference>